<dbReference type="Pfam" id="PF00190">
    <property type="entry name" value="Cupin_1"/>
    <property type="match status" value="2"/>
</dbReference>
<dbReference type="EMBL" id="CM000785">
    <property type="protein sequence ID" value="AQL09066.1"/>
    <property type="molecule type" value="Genomic_DNA"/>
</dbReference>
<dbReference type="CDD" id="cd02245">
    <property type="entry name" value="cupin_7S_vicilin-like_C"/>
    <property type="match status" value="1"/>
</dbReference>
<sequence>MAVATTARWLLLLAVVSAAAASGKHERWRVGGQVVEKERRRVVAESEAGSVSAVDVADAAGTAYRLHFITMDPGALFLPVQLHADMVFYVHSGRGKVTSIEEESSEQSSLEVERGDVYNFEQGSILYIQSYPNASRQRLRIYAIFTSEGINADDPSKPKVEAYSSVSNLVKGFETDVLRLGFGVKPEVVEAIKSAKTPPPIIAYNPEEEKGDKKPGWTENIIDALLGVRDPEEFLNKKKKKKDKHKDKKSKSKAFNFYSGKPDVQNCYGWSRMMTSKDLDALHGSSIGMFMVNLTTGSMMGPHWNPKATEIAIVTEGSGIVQTVCPSSSSSSSSPSGGSSGDHHHGHKRRGGPGGRGDEGEGEGGRARWQCRNSVFRVKEGDVFVVPRFHPMAQMSFNDDSFVFVGFSTHMGQNHPQFLAGKGSVLQAIGKKVLALALGQRDPTAVDKLLSAQRESTILPCVSCAEELAEKAEEERKRREEEGGGKGKGPGEREKEKERREREEKEKEEEREREREEEGGGGRGDEPEREEEGGDKPPYRLSKKLKKRYHARAGVFSRSG</sequence>
<evidence type="ECO:0000256" key="1">
    <source>
        <dbReference type="SAM" id="MobiDB-lite"/>
    </source>
</evidence>
<dbReference type="CDD" id="cd02244">
    <property type="entry name" value="cupin_7S_vicilin-like_N"/>
    <property type="match status" value="1"/>
</dbReference>
<dbReference type="ExpressionAtlas" id="A0A1D6PIA7">
    <property type="expression patterns" value="baseline"/>
</dbReference>
<dbReference type="InterPro" id="IPR050253">
    <property type="entry name" value="Seed_Storage-Functional"/>
</dbReference>
<protein>
    <submittedName>
        <fullName evidence="4">Vicilin-like seed storage protein</fullName>
    </submittedName>
</protein>
<feature type="compositionally biased region" description="Basic and acidic residues" evidence="1">
    <location>
        <begin position="474"/>
        <end position="526"/>
    </location>
</feature>
<feature type="compositionally biased region" description="Low complexity" evidence="1">
    <location>
        <begin position="326"/>
        <end position="337"/>
    </location>
</feature>
<reference evidence="4" key="1">
    <citation type="submission" date="2015-12" db="EMBL/GenBank/DDBJ databases">
        <title>Update maize B73 reference genome by single molecule sequencing technologies.</title>
        <authorList>
            <consortium name="Maize Genome Sequencing Project"/>
            <person name="Ware D."/>
        </authorList>
    </citation>
    <scope>NUCLEOTIDE SEQUENCE</scope>
    <source>
        <tissue evidence="4">Seedling</tissue>
    </source>
</reference>
<proteinExistence type="predicted"/>
<feature type="signal peptide" evidence="2">
    <location>
        <begin position="1"/>
        <end position="21"/>
    </location>
</feature>
<dbReference type="SMART" id="SM00835">
    <property type="entry name" value="Cupin_1"/>
    <property type="match status" value="2"/>
</dbReference>
<dbReference type="AlphaFoldDB" id="A0A1D6PIA7"/>
<dbReference type="PANTHER" id="PTHR31189">
    <property type="entry name" value="OS03G0336100 PROTEIN-RELATED"/>
    <property type="match status" value="1"/>
</dbReference>
<evidence type="ECO:0000313" key="4">
    <source>
        <dbReference type="EMBL" id="AQL09066.1"/>
    </source>
</evidence>
<dbReference type="InterPro" id="IPR011051">
    <property type="entry name" value="RmlC_Cupin_sf"/>
</dbReference>
<feature type="compositionally biased region" description="Basic residues" evidence="1">
    <location>
        <begin position="541"/>
        <end position="551"/>
    </location>
</feature>
<name>A0A1D6PIA7_MAIZE</name>
<dbReference type="Gene3D" id="2.60.120.10">
    <property type="entry name" value="Jelly Rolls"/>
    <property type="match status" value="2"/>
</dbReference>
<feature type="domain" description="Cupin type-1" evidence="3">
    <location>
        <begin position="255"/>
        <end position="446"/>
    </location>
</feature>
<dbReference type="PANTHER" id="PTHR31189:SF7">
    <property type="entry name" value="OS03G0197300 PROTEIN"/>
    <property type="match status" value="1"/>
</dbReference>
<dbReference type="OMA" id="MIEMIRF"/>
<feature type="region of interest" description="Disordered" evidence="1">
    <location>
        <begin position="474"/>
        <end position="560"/>
    </location>
</feature>
<feature type="chain" id="PRO_5010807743" evidence="2">
    <location>
        <begin position="22"/>
        <end position="560"/>
    </location>
</feature>
<keyword evidence="2" id="KW-0732">Signal</keyword>
<evidence type="ECO:0000259" key="3">
    <source>
        <dbReference type="SMART" id="SM00835"/>
    </source>
</evidence>
<feature type="region of interest" description="Disordered" evidence="1">
    <location>
        <begin position="323"/>
        <end position="366"/>
    </location>
</feature>
<accession>A0A1D6PIA7</accession>
<dbReference type="InterPro" id="IPR006045">
    <property type="entry name" value="Cupin_1"/>
</dbReference>
<organism evidence="4">
    <name type="scientific">Zea mays</name>
    <name type="common">Maize</name>
    <dbReference type="NCBI Taxonomy" id="4577"/>
    <lineage>
        <taxon>Eukaryota</taxon>
        <taxon>Viridiplantae</taxon>
        <taxon>Streptophyta</taxon>
        <taxon>Embryophyta</taxon>
        <taxon>Tracheophyta</taxon>
        <taxon>Spermatophyta</taxon>
        <taxon>Magnoliopsida</taxon>
        <taxon>Liliopsida</taxon>
        <taxon>Poales</taxon>
        <taxon>Poaceae</taxon>
        <taxon>PACMAD clade</taxon>
        <taxon>Panicoideae</taxon>
        <taxon>Andropogonodae</taxon>
        <taxon>Andropogoneae</taxon>
        <taxon>Tripsacinae</taxon>
        <taxon>Zea</taxon>
    </lineage>
</organism>
<feature type="compositionally biased region" description="Basic and acidic residues" evidence="1">
    <location>
        <begin position="356"/>
        <end position="366"/>
    </location>
</feature>
<feature type="domain" description="Cupin type-1" evidence="3">
    <location>
        <begin position="33"/>
        <end position="190"/>
    </location>
</feature>
<dbReference type="SUPFAM" id="SSF51182">
    <property type="entry name" value="RmlC-like cupins"/>
    <property type="match status" value="2"/>
</dbReference>
<gene>
    <name evidence="4" type="ORF">ZEAMMB73_Zm00001d048176</name>
</gene>
<evidence type="ECO:0000256" key="2">
    <source>
        <dbReference type="SAM" id="SignalP"/>
    </source>
</evidence>
<dbReference type="InterPro" id="IPR014710">
    <property type="entry name" value="RmlC-like_jellyroll"/>
</dbReference>